<evidence type="ECO:0000256" key="6">
    <source>
        <dbReference type="HAMAP-Rule" id="MF_00031"/>
    </source>
</evidence>
<organism evidence="8 9">
    <name type="scientific">Arcanobacterium canis</name>
    <dbReference type="NCBI Taxonomy" id="999183"/>
    <lineage>
        <taxon>Bacteria</taxon>
        <taxon>Bacillati</taxon>
        <taxon>Actinomycetota</taxon>
        <taxon>Actinomycetes</taxon>
        <taxon>Actinomycetales</taxon>
        <taxon>Actinomycetaceae</taxon>
        <taxon>Arcanobacterium</taxon>
    </lineage>
</organism>
<dbReference type="EMBL" id="CP121208">
    <property type="protein sequence ID" value="WFM82674.1"/>
    <property type="molecule type" value="Genomic_DNA"/>
</dbReference>
<dbReference type="Pfam" id="PF07499">
    <property type="entry name" value="RuvA_C"/>
    <property type="match status" value="1"/>
</dbReference>
<feature type="region of interest" description="Domain III" evidence="6">
    <location>
        <begin position="148"/>
        <end position="197"/>
    </location>
</feature>
<sequence>MIASIRGQVLQVGISGAVVDVAGVGYQILATPATLSHLHVGHEAHVWTSLVVREDSMTLFGFSSTDEKAIFETLTGVSGIGPKIALAVLAVFSPDELRRALAAKDEKALSRVPGIGKKSAQRMILEIGDKLGPASQTPAGAAPEPGQADLAVIEGLMSLGWRESEAEDALCQARETFTGTSTADLLRAALQILGSRR</sequence>
<dbReference type="SUPFAM" id="SSF47781">
    <property type="entry name" value="RuvA domain 2-like"/>
    <property type="match status" value="1"/>
</dbReference>
<feature type="domain" description="Helix-hairpin-helix DNA-binding motif class 1" evidence="7">
    <location>
        <begin position="107"/>
        <end position="126"/>
    </location>
</feature>
<accession>A0ABY8FVX3</accession>
<dbReference type="InterPro" id="IPR010994">
    <property type="entry name" value="RuvA_2-like"/>
</dbReference>
<dbReference type="SUPFAM" id="SSF50249">
    <property type="entry name" value="Nucleic acid-binding proteins"/>
    <property type="match status" value="1"/>
</dbReference>
<evidence type="ECO:0000256" key="1">
    <source>
        <dbReference type="ARBA" id="ARBA00022490"/>
    </source>
</evidence>
<dbReference type="RefSeq" id="WP_278012100.1">
    <property type="nucleotide sequence ID" value="NZ_CP121208.1"/>
</dbReference>
<evidence type="ECO:0000313" key="9">
    <source>
        <dbReference type="Proteomes" id="UP001215216"/>
    </source>
</evidence>
<feature type="domain" description="Helix-hairpin-helix DNA-binding motif class 1" evidence="7">
    <location>
        <begin position="72"/>
        <end position="91"/>
    </location>
</feature>
<proteinExistence type="inferred from homology"/>
<gene>
    <name evidence="6 8" type="primary">ruvA</name>
    <name evidence="8" type="ORF">P7079_04475</name>
</gene>
<dbReference type="CDD" id="cd14332">
    <property type="entry name" value="UBA_RuvA_C"/>
    <property type="match status" value="1"/>
</dbReference>
<comment type="similarity">
    <text evidence="6">Belongs to the RuvA family.</text>
</comment>
<dbReference type="InterPro" id="IPR003583">
    <property type="entry name" value="Hlx-hairpin-Hlx_DNA-bd_motif"/>
</dbReference>
<dbReference type="Gene3D" id="1.10.8.10">
    <property type="entry name" value="DNA helicase RuvA subunit, C-terminal domain"/>
    <property type="match status" value="1"/>
</dbReference>
<evidence type="ECO:0000256" key="3">
    <source>
        <dbReference type="ARBA" id="ARBA00023125"/>
    </source>
</evidence>
<protein>
    <recommendedName>
        <fullName evidence="6">Holliday junction branch migration complex subunit RuvA</fullName>
    </recommendedName>
</protein>
<dbReference type="Pfam" id="PF14520">
    <property type="entry name" value="HHH_5"/>
    <property type="match status" value="1"/>
</dbReference>
<dbReference type="InterPro" id="IPR012340">
    <property type="entry name" value="NA-bd_OB-fold"/>
</dbReference>
<evidence type="ECO:0000256" key="4">
    <source>
        <dbReference type="ARBA" id="ARBA00023172"/>
    </source>
</evidence>
<reference evidence="8 9" key="1">
    <citation type="submission" date="2023-03" db="EMBL/GenBank/DDBJ databases">
        <title>Complete genome of Arcanobacterium canis strain DSM 25104 isolated in 2010 from a canine otitis externa in Germany.</title>
        <authorList>
            <person name="Borowiak M."/>
            <person name="Kreitlow A."/>
            <person name="Malorny B."/>
            <person name="Laemmler C."/>
            <person name="Prenger-Berninghoff E."/>
            <person name="Ploetz M."/>
            <person name="Abdulmawjood A."/>
        </authorList>
    </citation>
    <scope>NUCLEOTIDE SEQUENCE [LARGE SCALE GENOMIC DNA]</scope>
    <source>
        <strain evidence="8 9">DSM 25104</strain>
    </source>
</reference>
<comment type="subcellular location">
    <subcellularLocation>
        <location evidence="6">Cytoplasm</location>
    </subcellularLocation>
</comment>
<comment type="caution">
    <text evidence="6">Lacks conserved residue(s) required for the propagation of feature annotation.</text>
</comment>
<comment type="subunit">
    <text evidence="6">Homotetramer. Forms an RuvA(8)-RuvB(12)-Holliday junction (HJ) complex. HJ DNA is sandwiched between 2 RuvA tetramers; dsDNA enters through RuvA and exits via RuvB. An RuvB hexamer assembles on each DNA strand where it exits the tetramer. Each RuvB hexamer is contacted by two RuvA subunits (via domain III) on 2 adjacent RuvB subunits; this complex drives branch migration. In the full resolvosome a probable DNA-RuvA(4)-RuvB(12)-RuvC(2) complex forms which resolves the HJ.</text>
</comment>
<comment type="function">
    <text evidence="6">The RuvA-RuvB-RuvC complex processes Holliday junction (HJ) DNA during genetic recombination and DNA repair, while the RuvA-RuvB complex plays an important role in the rescue of blocked DNA replication forks via replication fork reversal (RFR). RuvA specifically binds to HJ cruciform DNA, conferring on it an open structure. The RuvB hexamer acts as an ATP-dependent pump, pulling dsDNA into and through the RuvAB complex. HJ branch migration allows RuvC to scan DNA until it finds its consensus sequence, where it cleaves and resolves the cruciform DNA.</text>
</comment>
<dbReference type="Pfam" id="PF01330">
    <property type="entry name" value="RuvA_N"/>
    <property type="match status" value="1"/>
</dbReference>
<keyword evidence="1 6" id="KW-0963">Cytoplasm</keyword>
<evidence type="ECO:0000256" key="5">
    <source>
        <dbReference type="ARBA" id="ARBA00023204"/>
    </source>
</evidence>
<dbReference type="Gene3D" id="2.40.50.140">
    <property type="entry name" value="Nucleic acid-binding proteins"/>
    <property type="match status" value="1"/>
</dbReference>
<dbReference type="InterPro" id="IPR013849">
    <property type="entry name" value="DNA_helicase_Holl-junc_RuvA_I"/>
</dbReference>
<dbReference type="HAMAP" id="MF_00031">
    <property type="entry name" value="DNA_HJ_migration_RuvA"/>
    <property type="match status" value="1"/>
</dbReference>
<dbReference type="InterPro" id="IPR000085">
    <property type="entry name" value="RuvA"/>
</dbReference>
<keyword evidence="2 6" id="KW-0227">DNA damage</keyword>
<dbReference type="InterPro" id="IPR011114">
    <property type="entry name" value="RuvA_C"/>
</dbReference>
<dbReference type="InterPro" id="IPR036267">
    <property type="entry name" value="RuvA_C_sf"/>
</dbReference>
<dbReference type="Gene3D" id="1.10.150.20">
    <property type="entry name" value="5' to 3' exonuclease, C-terminal subdomain"/>
    <property type="match status" value="1"/>
</dbReference>
<dbReference type="Proteomes" id="UP001215216">
    <property type="component" value="Chromosome"/>
</dbReference>
<dbReference type="SMART" id="SM00278">
    <property type="entry name" value="HhH1"/>
    <property type="match status" value="2"/>
</dbReference>
<dbReference type="NCBIfam" id="TIGR00084">
    <property type="entry name" value="ruvA"/>
    <property type="match status" value="1"/>
</dbReference>
<name>A0ABY8FVX3_9ACTO</name>
<dbReference type="SUPFAM" id="SSF46929">
    <property type="entry name" value="DNA helicase RuvA subunit, C-terminal domain"/>
    <property type="match status" value="1"/>
</dbReference>
<evidence type="ECO:0000313" key="8">
    <source>
        <dbReference type="EMBL" id="WFM82674.1"/>
    </source>
</evidence>
<keyword evidence="9" id="KW-1185">Reference proteome</keyword>
<comment type="domain">
    <text evidence="6">Has three domains with a flexible linker between the domains II and III and assumes an 'L' shape. Domain III is highly mobile and contacts RuvB.</text>
</comment>
<evidence type="ECO:0000259" key="7">
    <source>
        <dbReference type="SMART" id="SM00278"/>
    </source>
</evidence>
<evidence type="ECO:0000256" key="2">
    <source>
        <dbReference type="ARBA" id="ARBA00022763"/>
    </source>
</evidence>
<keyword evidence="5 6" id="KW-0234">DNA repair</keyword>
<keyword evidence="3 6" id="KW-0238">DNA-binding</keyword>
<keyword evidence="4 6" id="KW-0233">DNA recombination</keyword>